<evidence type="ECO:0000313" key="3">
    <source>
        <dbReference type="WBParaSite" id="HNAJ_0001088801-mRNA-1"/>
    </source>
</evidence>
<dbReference type="OrthoDB" id="5119241at2759"/>
<gene>
    <name evidence="1" type="ORF">HNAJ_LOCUS10882</name>
</gene>
<organism evidence="3">
    <name type="scientific">Rodentolepis nana</name>
    <name type="common">Dwarf tapeworm</name>
    <name type="synonym">Hymenolepis nana</name>
    <dbReference type="NCBI Taxonomy" id="102285"/>
    <lineage>
        <taxon>Eukaryota</taxon>
        <taxon>Metazoa</taxon>
        <taxon>Spiralia</taxon>
        <taxon>Lophotrochozoa</taxon>
        <taxon>Platyhelminthes</taxon>
        <taxon>Cestoda</taxon>
        <taxon>Eucestoda</taxon>
        <taxon>Cyclophyllidea</taxon>
        <taxon>Hymenolepididae</taxon>
        <taxon>Rodentolepis</taxon>
    </lineage>
</organism>
<evidence type="ECO:0000313" key="2">
    <source>
        <dbReference type="Proteomes" id="UP000278807"/>
    </source>
</evidence>
<dbReference type="WBParaSite" id="HNAJ_0001088801-mRNA-1">
    <property type="protein sequence ID" value="HNAJ_0001088801-mRNA-1"/>
    <property type="gene ID" value="HNAJ_0001088801"/>
</dbReference>
<name>A0A0R3TT67_RODNA</name>
<reference evidence="1 2" key="2">
    <citation type="submission" date="2018-11" db="EMBL/GenBank/DDBJ databases">
        <authorList>
            <consortium name="Pathogen Informatics"/>
        </authorList>
    </citation>
    <scope>NUCLEOTIDE SEQUENCE [LARGE SCALE GENOMIC DNA]</scope>
</reference>
<dbReference type="AlphaFoldDB" id="A0A0R3TT67"/>
<accession>A0A0R3TT67</accession>
<sequence length="74" mass="8146">MTIIDYFSTPPLPNLLSCFQCGLPDDPVDTPEKVAAFVKHFEMEPPILGVGTLVSHDPVNSFGFDMTLMMESVD</sequence>
<keyword evidence="2" id="KW-1185">Reference proteome</keyword>
<dbReference type="Proteomes" id="UP000278807">
    <property type="component" value="Unassembled WGS sequence"/>
</dbReference>
<dbReference type="EMBL" id="UZAE01013270">
    <property type="protein sequence ID" value="VDO09021.1"/>
    <property type="molecule type" value="Genomic_DNA"/>
</dbReference>
<reference evidence="3" key="1">
    <citation type="submission" date="2017-02" db="UniProtKB">
        <authorList>
            <consortium name="WormBaseParasite"/>
        </authorList>
    </citation>
    <scope>IDENTIFICATION</scope>
</reference>
<proteinExistence type="predicted"/>
<dbReference type="SUPFAM" id="SSF117856">
    <property type="entry name" value="AF0104/ALDC/Ptd012-like"/>
    <property type="match status" value="1"/>
</dbReference>
<evidence type="ECO:0000313" key="1">
    <source>
        <dbReference type="EMBL" id="VDO09021.1"/>
    </source>
</evidence>
<protein>
    <submittedName>
        <fullName evidence="3">DUF1907 domain-containing protein</fullName>
    </submittedName>
</protein>